<evidence type="ECO:0000256" key="1">
    <source>
        <dbReference type="SAM" id="Phobius"/>
    </source>
</evidence>
<sequence length="438" mass="49332">MRWAITLVVLVTLVRFINLLKVPVFGDEGLYCYLGYQINHLSPPDSINLIVNFWKDAPLLPLLNAVALKLFPLAPPLWTCRAAVTAISGMGAIILFSLGGWWAFFFYLLNPFSFFLDRTILMEPVLNATILAFMAATLAAMKRSTKLSLTLAAFSTGLVLTAKQTGILVLPIPLVWALLERHKFPHLKRVSAIIAITAAGLIGLALTTTQLWDTAAMHTTTVLSLPRLKTNLWLIGSWLIQYWTWWVTPVIILGWRWKWILTVAYFILTFVLFGWTLFPRYLLIVVPFVALLAGHASRNALGKALLIILLVIFVKRDLTILFQPDKAHLAKETRYQFFEDWGSGLGTKAALEWLKNQKFAPQTVLLIPQDIQGLWVMSQLSFTPDLNLDTYFYTNDQLINQSGLLVATSHQSIPTGTVRLMTTNADNRNSVTIYQLSR</sequence>
<organism evidence="2 3">
    <name type="scientific">Candidatus Chisholmbacteria bacterium RIFCSPHIGHO2_01_FULL_48_12</name>
    <dbReference type="NCBI Taxonomy" id="1797589"/>
    <lineage>
        <taxon>Bacteria</taxon>
        <taxon>Candidatus Chisholmiibacteriota</taxon>
    </lineage>
</organism>
<feature type="transmembrane region" description="Helical" evidence="1">
    <location>
        <begin position="153"/>
        <end position="178"/>
    </location>
</feature>
<feature type="transmembrane region" description="Helical" evidence="1">
    <location>
        <begin position="232"/>
        <end position="252"/>
    </location>
</feature>
<accession>A0A1G1VMW9</accession>
<name>A0A1G1VMW9_9BACT</name>
<proteinExistence type="predicted"/>
<reference evidence="2 3" key="1">
    <citation type="journal article" date="2016" name="Nat. Commun.">
        <title>Thousands of microbial genomes shed light on interconnected biogeochemical processes in an aquifer system.</title>
        <authorList>
            <person name="Anantharaman K."/>
            <person name="Brown C.T."/>
            <person name="Hug L.A."/>
            <person name="Sharon I."/>
            <person name="Castelle C.J."/>
            <person name="Probst A.J."/>
            <person name="Thomas B.C."/>
            <person name="Singh A."/>
            <person name="Wilkins M.J."/>
            <person name="Karaoz U."/>
            <person name="Brodie E.L."/>
            <person name="Williams K.H."/>
            <person name="Hubbard S.S."/>
            <person name="Banfield J.F."/>
        </authorList>
    </citation>
    <scope>NUCLEOTIDE SEQUENCE [LARGE SCALE GENOMIC DNA]</scope>
</reference>
<feature type="transmembrane region" description="Helical" evidence="1">
    <location>
        <begin position="259"/>
        <end position="278"/>
    </location>
</feature>
<keyword evidence="1" id="KW-0812">Transmembrane</keyword>
<dbReference type="Proteomes" id="UP000177324">
    <property type="component" value="Unassembled WGS sequence"/>
</dbReference>
<evidence type="ECO:0000313" key="2">
    <source>
        <dbReference type="EMBL" id="OGY16748.1"/>
    </source>
</evidence>
<evidence type="ECO:0008006" key="4">
    <source>
        <dbReference type="Google" id="ProtNLM"/>
    </source>
</evidence>
<keyword evidence="1" id="KW-1133">Transmembrane helix</keyword>
<gene>
    <name evidence="2" type="ORF">A2784_04665</name>
</gene>
<comment type="caution">
    <text evidence="2">The sequence shown here is derived from an EMBL/GenBank/DDBJ whole genome shotgun (WGS) entry which is preliminary data.</text>
</comment>
<keyword evidence="1" id="KW-0472">Membrane</keyword>
<protein>
    <recommendedName>
        <fullName evidence="4">Glycosyltransferase RgtA/B/C/D-like domain-containing protein</fullName>
    </recommendedName>
</protein>
<evidence type="ECO:0000313" key="3">
    <source>
        <dbReference type="Proteomes" id="UP000177324"/>
    </source>
</evidence>
<dbReference type="EMBL" id="MHCH01000039">
    <property type="protein sequence ID" value="OGY16748.1"/>
    <property type="molecule type" value="Genomic_DNA"/>
</dbReference>
<dbReference type="AlphaFoldDB" id="A0A1G1VMW9"/>
<dbReference type="STRING" id="1797589.A2784_04665"/>
<feature type="transmembrane region" description="Helical" evidence="1">
    <location>
        <begin position="82"/>
        <end position="109"/>
    </location>
</feature>
<feature type="transmembrane region" description="Helical" evidence="1">
    <location>
        <begin position="284"/>
        <end position="314"/>
    </location>
</feature>
<feature type="transmembrane region" description="Helical" evidence="1">
    <location>
        <begin position="121"/>
        <end position="141"/>
    </location>
</feature>
<feature type="transmembrane region" description="Helical" evidence="1">
    <location>
        <begin position="190"/>
        <end position="212"/>
    </location>
</feature>